<dbReference type="Pfam" id="PF17407">
    <property type="entry name" value="Nrap_D6"/>
    <property type="match status" value="1"/>
</dbReference>
<dbReference type="RefSeq" id="XP_027615438.1">
    <property type="nucleotide sequence ID" value="XM_027759637.1"/>
</dbReference>
<feature type="domain" description="Nrap protein" evidence="9">
    <location>
        <begin position="530"/>
        <end position="685"/>
    </location>
</feature>
<evidence type="ECO:0000256" key="3">
    <source>
        <dbReference type="ARBA" id="ARBA00022884"/>
    </source>
</evidence>
<comment type="subcellular location">
    <subcellularLocation>
        <location evidence="1 5">Nucleus</location>
        <location evidence="1 5">Nucleolus</location>
    </subcellularLocation>
</comment>
<dbReference type="EMBL" id="BFAD01000006">
    <property type="protein sequence ID" value="GBE84525.1"/>
    <property type="molecule type" value="Genomic_DNA"/>
</dbReference>
<feature type="domain" description="Nrap protein" evidence="11">
    <location>
        <begin position="927"/>
        <end position="1089"/>
    </location>
</feature>
<dbReference type="Gene3D" id="1.10.1410.10">
    <property type="match status" value="1"/>
</dbReference>
<keyword evidence="5" id="KW-0698">rRNA processing</keyword>
<dbReference type="FunCoup" id="A0A401GQP8">
    <property type="interactions" value="633"/>
</dbReference>
<feature type="compositionally biased region" description="Acidic residues" evidence="6">
    <location>
        <begin position="51"/>
        <end position="63"/>
    </location>
</feature>
<dbReference type="InterPro" id="IPR035370">
    <property type="entry name" value="Nrap_D5"/>
</dbReference>
<proteinExistence type="inferred from homology"/>
<dbReference type="GeneID" id="38781442"/>
<dbReference type="Pfam" id="PF17405">
    <property type="entry name" value="Nrap_D4"/>
    <property type="match status" value="1"/>
</dbReference>
<dbReference type="Pfam" id="PF17403">
    <property type="entry name" value="Nrap_D2"/>
    <property type="match status" value="1"/>
</dbReference>
<protein>
    <recommendedName>
        <fullName evidence="5">U3 small nucleolar RNA-associated protein 22</fullName>
    </recommendedName>
</protein>
<keyword evidence="14" id="KW-1185">Reference proteome</keyword>
<evidence type="ECO:0000256" key="1">
    <source>
        <dbReference type="ARBA" id="ARBA00004604"/>
    </source>
</evidence>
<dbReference type="PANTHER" id="PTHR17972">
    <property type="entry name" value="NUCLEOLAR RNA-ASSOCIATED PROTEIN"/>
    <property type="match status" value="1"/>
</dbReference>
<dbReference type="InParanoid" id="A0A401GQP8"/>
<keyword evidence="5" id="KW-0690">Ribosome biogenesis</keyword>
<dbReference type="Pfam" id="PF17406">
    <property type="entry name" value="Nrap_D5"/>
    <property type="match status" value="1"/>
</dbReference>
<dbReference type="AlphaFoldDB" id="A0A401GQP8"/>
<feature type="domain" description="Nrap protein" evidence="12">
    <location>
        <begin position="1091"/>
        <end position="1233"/>
    </location>
</feature>
<dbReference type="GO" id="GO:0034456">
    <property type="term" value="C:UTP-C complex"/>
    <property type="evidence" value="ECO:0007669"/>
    <property type="project" value="TreeGrafter"/>
</dbReference>
<dbReference type="Pfam" id="PF17404">
    <property type="entry name" value="Nrap_D3"/>
    <property type="match status" value="1"/>
</dbReference>
<dbReference type="GO" id="GO:0032040">
    <property type="term" value="C:small-subunit processome"/>
    <property type="evidence" value="ECO:0007669"/>
    <property type="project" value="TreeGrafter"/>
</dbReference>
<evidence type="ECO:0000313" key="13">
    <source>
        <dbReference type="EMBL" id="GBE84525.1"/>
    </source>
</evidence>
<feature type="region of interest" description="Disordered" evidence="6">
    <location>
        <begin position="1"/>
        <end position="99"/>
    </location>
</feature>
<reference evidence="13 14" key="1">
    <citation type="journal article" date="2018" name="Sci. Rep.">
        <title>Genome sequence of the cauliflower mushroom Sparassis crispa (Hanabiratake) and its association with beneficial usage.</title>
        <authorList>
            <person name="Kiyama R."/>
            <person name="Furutani Y."/>
            <person name="Kawaguchi K."/>
            <person name="Nakanishi T."/>
        </authorList>
    </citation>
    <scope>NUCLEOTIDE SEQUENCE [LARGE SCALE GENOMIC DNA]</scope>
</reference>
<feature type="domain" description="Nrap protein" evidence="8">
    <location>
        <begin position="363"/>
        <end position="523"/>
    </location>
</feature>
<organism evidence="13 14">
    <name type="scientific">Sparassis crispa</name>
    <dbReference type="NCBI Taxonomy" id="139825"/>
    <lineage>
        <taxon>Eukaryota</taxon>
        <taxon>Fungi</taxon>
        <taxon>Dikarya</taxon>
        <taxon>Basidiomycota</taxon>
        <taxon>Agaricomycotina</taxon>
        <taxon>Agaricomycetes</taxon>
        <taxon>Polyporales</taxon>
        <taxon>Sparassidaceae</taxon>
        <taxon>Sparassis</taxon>
    </lineage>
</organism>
<evidence type="ECO:0000259" key="10">
    <source>
        <dbReference type="Pfam" id="PF17405"/>
    </source>
</evidence>
<dbReference type="GO" id="GO:0006409">
    <property type="term" value="P:tRNA export from nucleus"/>
    <property type="evidence" value="ECO:0007669"/>
    <property type="project" value="TreeGrafter"/>
</dbReference>
<dbReference type="PANTHER" id="PTHR17972:SF0">
    <property type="entry name" value="NUCLEOLAR PROTEIN 6"/>
    <property type="match status" value="1"/>
</dbReference>
<evidence type="ECO:0000256" key="4">
    <source>
        <dbReference type="ARBA" id="ARBA00023242"/>
    </source>
</evidence>
<keyword evidence="3 5" id="KW-0694">RNA-binding</keyword>
<dbReference type="InterPro" id="IPR035082">
    <property type="entry name" value="Nrap_D1"/>
</dbReference>
<dbReference type="InterPro" id="IPR035371">
    <property type="entry name" value="Nrap_D6"/>
</dbReference>
<keyword evidence="5" id="KW-0687">Ribonucleoprotein</keyword>
<evidence type="ECO:0000259" key="9">
    <source>
        <dbReference type="Pfam" id="PF17404"/>
    </source>
</evidence>
<dbReference type="GO" id="GO:0003723">
    <property type="term" value="F:RNA binding"/>
    <property type="evidence" value="ECO:0007669"/>
    <property type="project" value="UniProtKB-KW"/>
</dbReference>
<comment type="similarity">
    <text evidence="2 5">Belongs to the NRAP family.</text>
</comment>
<feature type="domain" description="Nrap protein" evidence="7">
    <location>
        <begin position="217"/>
        <end position="359"/>
    </location>
</feature>
<dbReference type="STRING" id="139825.A0A401GQP8"/>
<evidence type="ECO:0000256" key="6">
    <source>
        <dbReference type="SAM" id="MobiDB-lite"/>
    </source>
</evidence>
<dbReference type="Pfam" id="PF03813">
    <property type="entry name" value="Nrap"/>
    <property type="match status" value="1"/>
</dbReference>
<evidence type="ECO:0000256" key="5">
    <source>
        <dbReference type="RuleBase" id="RU364032"/>
    </source>
</evidence>
<comment type="caution">
    <text evidence="13">The sequence shown here is derived from an EMBL/GenBank/DDBJ whole genome shotgun (WGS) entry which is preliminary data.</text>
</comment>
<evidence type="ECO:0000313" key="14">
    <source>
        <dbReference type="Proteomes" id="UP000287166"/>
    </source>
</evidence>
<evidence type="ECO:0000259" key="8">
    <source>
        <dbReference type="Pfam" id="PF17403"/>
    </source>
</evidence>
<dbReference type="InterPro" id="IPR035367">
    <property type="entry name" value="Nrap_D2"/>
</dbReference>
<evidence type="ECO:0000259" key="7">
    <source>
        <dbReference type="Pfam" id="PF03813"/>
    </source>
</evidence>
<dbReference type="Gene3D" id="3.30.70.3030">
    <property type="match status" value="1"/>
</dbReference>
<name>A0A401GQP8_9APHY</name>
<dbReference type="InterPro" id="IPR035368">
    <property type="entry name" value="Nrap_D3"/>
</dbReference>
<dbReference type="GO" id="GO:0006364">
    <property type="term" value="P:rRNA processing"/>
    <property type="evidence" value="ECO:0007669"/>
    <property type="project" value="UniProtKB-KW"/>
</dbReference>
<dbReference type="OrthoDB" id="10251401at2759"/>
<feature type="domain" description="Nrap protein" evidence="10">
    <location>
        <begin position="699"/>
        <end position="925"/>
    </location>
</feature>
<dbReference type="GO" id="GO:0032545">
    <property type="term" value="C:CURI complex"/>
    <property type="evidence" value="ECO:0007669"/>
    <property type="project" value="TreeGrafter"/>
</dbReference>
<dbReference type="InterPro" id="IPR035369">
    <property type="entry name" value="Nrap_D4"/>
</dbReference>
<accession>A0A401GQP8</accession>
<sequence length="1237" mass="137383">MSVDRKRKRNDAGRHPEKRPHTSPGEGLNETESRDEPTDDVDGAGSLSVDSGEEEGSESEQTDQEWAGLNGTKAGEGQGTEHSGLHTGTHPQKPPKGAELRDIKDATDLYRSTSFKLQIDAILPSIRPRYKRSTPLDRFLLSLHTFFNALPSIPPQHPIVASRDLLKKGIAVPYPLPLPTEDTNWKVSFEKPSEILLVGSWALKTSVKAKDGNPYNVDIAVAMPETLFQEKDYLHSRYFHKRAYYLAVIAASIADKNSGFTVNVSYESVGADPRLTTLVMRPKLDESSEGLSKLNAQIRIVPMLPNSSPIPLQRLAPSRSNIRTSDDASKDIPTPLYNTAILLSMTPKVHFLSMHSLQESVPAFTDALTLLRVWANQRGYGVGNRFCIRGFEGKGIWWASLLELLVSGEEPSTTGFGKSLTKRKPLGKNLSSYQMFKAALDFLSRHDFSEEHIFLKTKNGHRYPTHDYESHEAVFVDSSSMVNLLAGVPLCSLDMLKYDAQLTLEILESSTMSDDAFQSVFLKEQRALSTRFDVITRVDVSSAKLHRPHPQDHLENGSAYNALLATLISVVRRGLGNRAKAIALLHPSSQLRPASQAQPANSATIYIGIILDTEHAFRLVDHGPTAAERDSAAAQEFRDFWGEKAELRRFKDGSIVESVVWAVGSADERTHIPSFIIRHLLQRHCGIPDDTVHTWQAQFDDVLRLPESVASLYRAANASVGYKAAMTAFDNFVKTVKTLDKELPLGILTVSPITELLRYTSVFSPAAVPASSLSVFPQCAHYVAPMELILEFEKSGRWPDDLRGIQKIKLAFLERLATALMTANKGMKAAVVTGDGVISSEIQDQAQLEVLTPEGWAFTARIWHDREATLLEKLIDDKPHVPKHLKRETGLDGTERRAAQEAQEIYRRRFIHSPRHHRAIAALSHRFSAFAGTVRLVKRWFASHWLLHGHVSEEVVELLCASIFLRNGKNVLEESTANHRTVPGTKERGFAQVIEMLKDWQWANGSFVPLYGSTAEGGDVEEPSITVAAGARAGVWTVTTELDPEGHIWTSSGPDAIVARRINAIARATWECLQGIEGNQFDVKTLFTHPLEHYDFIVDLEPSILPRYAQNIAADANAWVRKGKYANVQATDDARTVLPGFDPAQLLYDDLKRIYKDTLMLFHDPLGGNRFGAVLMPALKNPRPFKALGGYSSISVRKDPEKSKDKDKSLVVLNENAVLSEIKRLGYGLIKGIIVQV</sequence>
<evidence type="ECO:0000259" key="12">
    <source>
        <dbReference type="Pfam" id="PF17407"/>
    </source>
</evidence>
<evidence type="ECO:0000259" key="11">
    <source>
        <dbReference type="Pfam" id="PF17406"/>
    </source>
</evidence>
<dbReference type="InterPro" id="IPR005554">
    <property type="entry name" value="NOL6/Upt22"/>
</dbReference>
<dbReference type="Proteomes" id="UP000287166">
    <property type="component" value="Unassembled WGS sequence"/>
</dbReference>
<keyword evidence="4 5" id="KW-0539">Nucleus</keyword>
<evidence type="ECO:0000256" key="2">
    <source>
        <dbReference type="ARBA" id="ARBA00006674"/>
    </source>
</evidence>
<gene>
    <name evidence="13" type="ORF">SCP_0605040</name>
</gene>